<dbReference type="STRING" id="71784.A0A1Y2AQN5"/>
<accession>A0A1Y2AQN5</accession>
<protein>
    <recommendedName>
        <fullName evidence="2">Protein CPL1-like domain-containing protein</fullName>
    </recommendedName>
</protein>
<dbReference type="PANTHER" id="PTHR35192:SF2">
    <property type="entry name" value="APPLE DOMAIN-CONTAINING PROTEIN"/>
    <property type="match status" value="1"/>
</dbReference>
<proteinExistence type="predicted"/>
<dbReference type="InterPro" id="IPR048661">
    <property type="entry name" value="CPL1-like"/>
</dbReference>
<evidence type="ECO:0000313" key="3">
    <source>
        <dbReference type="EMBL" id="ORY24889.1"/>
    </source>
</evidence>
<dbReference type="Pfam" id="PF21671">
    <property type="entry name" value="CPL1-like"/>
    <property type="match status" value="1"/>
</dbReference>
<sequence length="297" mass="31319">MTLSIYLLWLAVARVAFAALVTPANVFTGCQTSLPGSMVSVYNNGNATAFTSGTQCNTACANANGGYTHSYYQPSSGTCQCTVKYASPPANDYGYADSCASTLDYDTRLITTSFTLVGCYSTPPSGLSSIAKTGPNGCLSSCEKYTQAGFYIGSDPTYYGCLCGSGSYTSQTQCGPSTYYVYQHSLSDASQGLARRKREERYDKETKRIVPCPKGLTACAVQGSSSEAYECVDTASDLESCGGCRHGTYLSPNATIGYDCSHGAALGQSTCVQGECLIKACKPGYRSAGGLCIRRKK</sequence>
<dbReference type="OrthoDB" id="2560920at2759"/>
<keyword evidence="1" id="KW-0732">Signal</keyword>
<organism evidence="3 4">
    <name type="scientific">Naematelia encephala</name>
    <dbReference type="NCBI Taxonomy" id="71784"/>
    <lineage>
        <taxon>Eukaryota</taxon>
        <taxon>Fungi</taxon>
        <taxon>Dikarya</taxon>
        <taxon>Basidiomycota</taxon>
        <taxon>Agaricomycotina</taxon>
        <taxon>Tremellomycetes</taxon>
        <taxon>Tremellales</taxon>
        <taxon>Naemateliaceae</taxon>
        <taxon>Naematelia</taxon>
    </lineage>
</organism>
<reference evidence="3 4" key="1">
    <citation type="submission" date="2016-07" db="EMBL/GenBank/DDBJ databases">
        <title>Pervasive Adenine N6-methylation of Active Genes in Fungi.</title>
        <authorList>
            <consortium name="DOE Joint Genome Institute"/>
            <person name="Mondo S.J."/>
            <person name="Dannebaum R.O."/>
            <person name="Kuo R.C."/>
            <person name="Labutti K."/>
            <person name="Haridas S."/>
            <person name="Kuo A."/>
            <person name="Salamov A."/>
            <person name="Ahrendt S.R."/>
            <person name="Lipzen A."/>
            <person name="Sullivan W."/>
            <person name="Andreopoulos W.B."/>
            <person name="Clum A."/>
            <person name="Lindquist E."/>
            <person name="Daum C."/>
            <person name="Ramamoorthy G.K."/>
            <person name="Gryganskyi A."/>
            <person name="Culley D."/>
            <person name="Magnuson J.K."/>
            <person name="James T.Y."/>
            <person name="O'Malley M.A."/>
            <person name="Stajich J.E."/>
            <person name="Spatafora J.W."/>
            <person name="Visel A."/>
            <person name="Grigoriev I.V."/>
        </authorList>
    </citation>
    <scope>NUCLEOTIDE SEQUENCE [LARGE SCALE GENOMIC DNA]</scope>
    <source>
        <strain evidence="3 4">68-887.2</strain>
    </source>
</reference>
<evidence type="ECO:0000259" key="2">
    <source>
        <dbReference type="Pfam" id="PF21671"/>
    </source>
</evidence>
<feature type="signal peptide" evidence="1">
    <location>
        <begin position="1"/>
        <end position="18"/>
    </location>
</feature>
<dbReference type="EMBL" id="MCFC01000063">
    <property type="protein sequence ID" value="ORY24889.1"/>
    <property type="molecule type" value="Genomic_DNA"/>
</dbReference>
<dbReference type="Proteomes" id="UP000193986">
    <property type="component" value="Unassembled WGS sequence"/>
</dbReference>
<feature type="chain" id="PRO_5012011045" description="Protein CPL1-like domain-containing protein" evidence="1">
    <location>
        <begin position="19"/>
        <end position="297"/>
    </location>
</feature>
<name>A0A1Y2AQN5_9TREE</name>
<comment type="caution">
    <text evidence="3">The sequence shown here is derived from an EMBL/GenBank/DDBJ whole genome shotgun (WGS) entry which is preliminary data.</text>
</comment>
<dbReference type="PANTHER" id="PTHR35192">
    <property type="entry name" value="PROTEIN, PUTATIVE-RELATED"/>
    <property type="match status" value="1"/>
</dbReference>
<dbReference type="InterPro" id="IPR038955">
    <property type="entry name" value="PriA/CPL1_fungi"/>
</dbReference>
<keyword evidence="4" id="KW-1185">Reference proteome</keyword>
<dbReference type="InParanoid" id="A0A1Y2AQN5"/>
<evidence type="ECO:0000256" key="1">
    <source>
        <dbReference type="SAM" id="SignalP"/>
    </source>
</evidence>
<dbReference type="AlphaFoldDB" id="A0A1Y2AQN5"/>
<evidence type="ECO:0000313" key="4">
    <source>
        <dbReference type="Proteomes" id="UP000193986"/>
    </source>
</evidence>
<gene>
    <name evidence="3" type="ORF">BCR39DRAFT_313492</name>
</gene>
<feature type="domain" description="Protein CPL1-like" evidence="2">
    <location>
        <begin position="229"/>
        <end position="287"/>
    </location>
</feature>